<protein>
    <recommendedName>
        <fullName evidence="4">Transmembrane protein</fullName>
    </recommendedName>
</protein>
<sequence length="93" mass="11105">MGTGQHDPHRWVSRYTAADRMVAFPSHFHFHLCILFIMAGVFWCRHTISLHRSQHLWSFFFPAHQVGIHRRGIVVDVYFSGQRKLDMDVHFVW</sequence>
<accession>A0A2T2ND16</accession>
<dbReference type="EMBL" id="KZ678140">
    <property type="protein sequence ID" value="PSN63126.1"/>
    <property type="molecule type" value="Genomic_DNA"/>
</dbReference>
<keyword evidence="1" id="KW-0812">Transmembrane</keyword>
<proteinExistence type="predicted"/>
<feature type="transmembrane region" description="Helical" evidence="1">
    <location>
        <begin position="28"/>
        <end position="44"/>
    </location>
</feature>
<dbReference type="Proteomes" id="UP000240883">
    <property type="component" value="Unassembled WGS sequence"/>
</dbReference>
<name>A0A2T2ND16_CORCC</name>
<evidence type="ECO:0008006" key="4">
    <source>
        <dbReference type="Google" id="ProtNLM"/>
    </source>
</evidence>
<evidence type="ECO:0000256" key="1">
    <source>
        <dbReference type="SAM" id="Phobius"/>
    </source>
</evidence>
<reference evidence="2 3" key="1">
    <citation type="journal article" date="2018" name="Front. Microbiol.">
        <title>Genome-Wide Analysis of Corynespora cassiicola Leaf Fall Disease Putative Effectors.</title>
        <authorList>
            <person name="Lopez D."/>
            <person name="Ribeiro S."/>
            <person name="Label P."/>
            <person name="Fumanal B."/>
            <person name="Venisse J.S."/>
            <person name="Kohler A."/>
            <person name="de Oliveira R.R."/>
            <person name="Labutti K."/>
            <person name="Lipzen A."/>
            <person name="Lail K."/>
            <person name="Bauer D."/>
            <person name="Ohm R.A."/>
            <person name="Barry K.W."/>
            <person name="Spatafora J."/>
            <person name="Grigoriev I.V."/>
            <person name="Martin F.M."/>
            <person name="Pujade-Renaud V."/>
        </authorList>
    </citation>
    <scope>NUCLEOTIDE SEQUENCE [LARGE SCALE GENOMIC DNA]</scope>
    <source>
        <strain evidence="2 3">Philippines</strain>
    </source>
</reference>
<evidence type="ECO:0000313" key="3">
    <source>
        <dbReference type="Proteomes" id="UP000240883"/>
    </source>
</evidence>
<dbReference type="AlphaFoldDB" id="A0A2T2ND16"/>
<evidence type="ECO:0000313" key="2">
    <source>
        <dbReference type="EMBL" id="PSN63126.1"/>
    </source>
</evidence>
<gene>
    <name evidence="2" type="ORF">BS50DRAFT_104718</name>
</gene>
<organism evidence="2 3">
    <name type="scientific">Corynespora cassiicola Philippines</name>
    <dbReference type="NCBI Taxonomy" id="1448308"/>
    <lineage>
        <taxon>Eukaryota</taxon>
        <taxon>Fungi</taxon>
        <taxon>Dikarya</taxon>
        <taxon>Ascomycota</taxon>
        <taxon>Pezizomycotina</taxon>
        <taxon>Dothideomycetes</taxon>
        <taxon>Pleosporomycetidae</taxon>
        <taxon>Pleosporales</taxon>
        <taxon>Corynesporascaceae</taxon>
        <taxon>Corynespora</taxon>
    </lineage>
</organism>
<keyword evidence="1" id="KW-0472">Membrane</keyword>
<keyword evidence="1" id="KW-1133">Transmembrane helix</keyword>
<keyword evidence="3" id="KW-1185">Reference proteome</keyword>